<dbReference type="PANTHER" id="PTHR33449:SF1">
    <property type="entry name" value="NUCLEOID-ASSOCIATED PROTEIN YBAB"/>
    <property type="match status" value="1"/>
</dbReference>
<protein>
    <recommendedName>
        <fullName evidence="2">Nucleoid-associated protein A7A08_02811</fullName>
    </recommendedName>
</protein>
<dbReference type="PIRSF" id="PIRSF004555">
    <property type="entry name" value="UCP004555"/>
    <property type="match status" value="1"/>
</dbReference>
<dbReference type="GO" id="GO:0043590">
    <property type="term" value="C:bacterial nucleoid"/>
    <property type="evidence" value="ECO:0007669"/>
    <property type="project" value="UniProtKB-UniRule"/>
</dbReference>
<evidence type="ECO:0000256" key="1">
    <source>
        <dbReference type="ARBA" id="ARBA00023125"/>
    </source>
</evidence>
<comment type="similarity">
    <text evidence="2">Belongs to the YbaB/EbfC family.</text>
</comment>
<dbReference type="HAMAP" id="MF_00274">
    <property type="entry name" value="DNA_YbaB_EbfC"/>
    <property type="match status" value="1"/>
</dbReference>
<dbReference type="EMBL" id="MASI01000008">
    <property type="protein sequence ID" value="ODA66413.1"/>
    <property type="molecule type" value="Genomic_DNA"/>
</dbReference>
<dbReference type="GO" id="GO:0003677">
    <property type="term" value="F:DNA binding"/>
    <property type="evidence" value="ECO:0007669"/>
    <property type="project" value="UniProtKB-UniRule"/>
</dbReference>
<dbReference type="PATRIC" id="fig|1177755.3.peg.2834"/>
<dbReference type="NCBIfam" id="TIGR00103">
    <property type="entry name" value="DNA_YbaB_EbfC"/>
    <property type="match status" value="1"/>
</dbReference>
<dbReference type="Gene3D" id="3.30.1310.10">
    <property type="entry name" value="Nucleoid-associated protein YbaB-like domain"/>
    <property type="match status" value="1"/>
</dbReference>
<organism evidence="4 5">
    <name type="scientific">Methyloligella halotolerans</name>
    <dbReference type="NCBI Taxonomy" id="1177755"/>
    <lineage>
        <taxon>Bacteria</taxon>
        <taxon>Pseudomonadati</taxon>
        <taxon>Pseudomonadota</taxon>
        <taxon>Alphaproteobacteria</taxon>
        <taxon>Hyphomicrobiales</taxon>
        <taxon>Hyphomicrobiaceae</taxon>
        <taxon>Methyloligella</taxon>
    </lineage>
</organism>
<dbReference type="Proteomes" id="UP000095087">
    <property type="component" value="Unassembled WGS sequence"/>
</dbReference>
<dbReference type="OrthoDB" id="9803080at2"/>
<dbReference type="STRING" id="1177755.A7A08_02811"/>
<dbReference type="AlphaFoldDB" id="A0A1E2RW24"/>
<keyword evidence="5" id="KW-1185">Reference proteome</keyword>
<name>A0A1E2RW24_9HYPH</name>
<comment type="caution">
    <text evidence="4">The sequence shown here is derived from an EMBL/GenBank/DDBJ whole genome shotgun (WGS) entry which is preliminary data.</text>
</comment>
<accession>A0A1E2RW24</accession>
<dbReference type="PANTHER" id="PTHR33449">
    <property type="entry name" value="NUCLEOID-ASSOCIATED PROTEIN YBAB"/>
    <property type="match status" value="1"/>
</dbReference>
<comment type="subunit">
    <text evidence="2">Homodimer.</text>
</comment>
<reference evidence="4 5" key="1">
    <citation type="submission" date="2016-07" db="EMBL/GenBank/DDBJ databases">
        <title>Draft genome sequence of Methyloligella halotolerans C2T (VKM B-2706T=CCUG 61687T=DSM 25045T), a halotolerant polyhydroxybutyrate accumulating methylotroph.</title>
        <authorList>
            <person name="Vasilenko O.V."/>
            <person name="Doronina N.V."/>
            <person name="Poroshina M.N."/>
            <person name="Tarlachkov S.V."/>
            <person name="Trotsenko Y.A."/>
        </authorList>
    </citation>
    <scope>NUCLEOTIDE SEQUENCE [LARGE SCALE GENOMIC DNA]</scope>
    <source>
        <strain evidence="4 5">VKM B-2706</strain>
    </source>
</reference>
<gene>
    <name evidence="4" type="ORF">A7A08_02811</name>
</gene>
<evidence type="ECO:0000313" key="5">
    <source>
        <dbReference type="Proteomes" id="UP000095087"/>
    </source>
</evidence>
<keyword evidence="2" id="KW-0963">Cytoplasm</keyword>
<keyword evidence="3" id="KW-0175">Coiled coil</keyword>
<dbReference type="RefSeq" id="WP_069095959.1">
    <property type="nucleotide sequence ID" value="NZ_MASI01000008.1"/>
</dbReference>
<comment type="function">
    <text evidence="2">Binds to DNA and alters its conformation. May be involved in regulation of gene expression, nucleoid organization and DNA protection.</text>
</comment>
<evidence type="ECO:0000313" key="4">
    <source>
        <dbReference type="EMBL" id="ODA66413.1"/>
    </source>
</evidence>
<proteinExistence type="inferred from homology"/>
<comment type="subcellular location">
    <subcellularLocation>
        <location evidence="2">Cytoplasm</location>
        <location evidence="2">Nucleoid</location>
    </subcellularLocation>
</comment>
<sequence length="108" mass="11515">MKNLMGMMKQAQEMQGRMAELQEELAQAIVEGQSGGGMVLVTLNGKGEMIGVKLDPSLMKPDEAEIVEDLVVAAHNDAKAKVETMMQDKMKALTGGLPLPPGMNPFGS</sequence>
<feature type="coiled-coil region" evidence="3">
    <location>
        <begin position="4"/>
        <end position="31"/>
    </location>
</feature>
<keyword evidence="1 2" id="KW-0238">DNA-binding</keyword>
<dbReference type="GO" id="GO:0005829">
    <property type="term" value="C:cytosol"/>
    <property type="evidence" value="ECO:0007669"/>
    <property type="project" value="TreeGrafter"/>
</dbReference>
<evidence type="ECO:0000256" key="2">
    <source>
        <dbReference type="HAMAP-Rule" id="MF_00274"/>
    </source>
</evidence>
<dbReference type="SUPFAM" id="SSF82607">
    <property type="entry name" value="YbaB-like"/>
    <property type="match status" value="1"/>
</dbReference>
<dbReference type="InterPro" id="IPR036894">
    <property type="entry name" value="YbaB-like_sf"/>
</dbReference>
<dbReference type="InterPro" id="IPR004401">
    <property type="entry name" value="YbaB/EbfC"/>
</dbReference>
<evidence type="ECO:0000256" key="3">
    <source>
        <dbReference type="SAM" id="Coils"/>
    </source>
</evidence>
<dbReference type="Pfam" id="PF02575">
    <property type="entry name" value="YbaB_DNA_bd"/>
    <property type="match status" value="1"/>
</dbReference>